<geneLocation type="plasmid" evidence="2 3">
    <name>pTCM-1</name>
</geneLocation>
<evidence type="ECO:0000259" key="1">
    <source>
        <dbReference type="Pfam" id="PF04471"/>
    </source>
</evidence>
<dbReference type="InterPro" id="IPR011856">
    <property type="entry name" value="tRNA_endonuc-like_dom_sf"/>
</dbReference>
<accession>A0AAE9MDL1</accession>
<dbReference type="Gene3D" id="3.40.1350.10">
    <property type="match status" value="1"/>
</dbReference>
<dbReference type="PANTHER" id="PTHR30015:SF6">
    <property type="entry name" value="SLL1429 PROTEIN"/>
    <property type="match status" value="1"/>
</dbReference>
<dbReference type="RefSeq" id="WP_006581603.1">
    <property type="nucleotide sequence ID" value="NZ_CP029611.1"/>
</dbReference>
<dbReference type="InterPro" id="IPR007560">
    <property type="entry name" value="Restrct_endonuc_IV_Mrr"/>
</dbReference>
<dbReference type="InterPro" id="IPR052906">
    <property type="entry name" value="Type_IV_Methyl-Rstrct_Enzyme"/>
</dbReference>
<organism evidence="2 3">
    <name type="scientific">Acinetobacter pittii</name>
    <name type="common">Acinetobacter genomosp. 3</name>
    <dbReference type="NCBI Taxonomy" id="48296"/>
    <lineage>
        <taxon>Bacteria</taxon>
        <taxon>Pseudomonadati</taxon>
        <taxon>Pseudomonadota</taxon>
        <taxon>Gammaproteobacteria</taxon>
        <taxon>Moraxellales</taxon>
        <taxon>Moraxellaceae</taxon>
        <taxon>Acinetobacter</taxon>
        <taxon>Acinetobacter calcoaceticus/baumannii complex</taxon>
    </lineage>
</organism>
<dbReference type="SUPFAM" id="SSF52980">
    <property type="entry name" value="Restriction endonuclease-like"/>
    <property type="match status" value="1"/>
</dbReference>
<reference evidence="2" key="1">
    <citation type="submission" date="2022-04" db="EMBL/GenBank/DDBJ databases">
        <title>Emergence of ST220 Acinetobacter pittii strain in bloodstream infection, which co-producing chromosomal NDM-1 and OXA-820 carbapenemases.</title>
        <authorList>
            <person name="Tian C."/>
            <person name="Xing M."/>
            <person name="Fu L."/>
            <person name="Xia D."/>
        </authorList>
    </citation>
    <scope>NUCLEOTIDE SEQUENCE</scope>
    <source>
        <strain evidence="2">TCM</strain>
        <plasmid evidence="2">pTCM-1</plasmid>
    </source>
</reference>
<gene>
    <name evidence="2" type="ORF">MWH18_21145</name>
</gene>
<dbReference type="AlphaFoldDB" id="A0AAE9MDL1"/>
<keyword evidence="2" id="KW-0378">Hydrolase</keyword>
<dbReference type="GO" id="GO:0015666">
    <property type="term" value="F:restriction endodeoxyribonuclease activity"/>
    <property type="evidence" value="ECO:0007669"/>
    <property type="project" value="TreeGrafter"/>
</dbReference>
<feature type="domain" description="Restriction endonuclease type IV Mrr" evidence="1">
    <location>
        <begin position="179"/>
        <end position="283"/>
    </location>
</feature>
<evidence type="ECO:0000313" key="2">
    <source>
        <dbReference type="EMBL" id="USU96870.1"/>
    </source>
</evidence>
<dbReference type="GO" id="GO:0009307">
    <property type="term" value="P:DNA restriction-modification system"/>
    <property type="evidence" value="ECO:0007669"/>
    <property type="project" value="InterPro"/>
</dbReference>
<protein>
    <submittedName>
        <fullName evidence="2">Restriction endonuclease</fullName>
    </submittedName>
</protein>
<proteinExistence type="predicted"/>
<dbReference type="Proteomes" id="UP001055514">
    <property type="component" value="Plasmid pTCM-1"/>
</dbReference>
<name>A0AAE9MDL1_ACIPI</name>
<evidence type="ECO:0000313" key="3">
    <source>
        <dbReference type="Proteomes" id="UP001055514"/>
    </source>
</evidence>
<dbReference type="EMBL" id="CP095408">
    <property type="protein sequence ID" value="USU96870.1"/>
    <property type="molecule type" value="Genomic_DNA"/>
</dbReference>
<keyword evidence="2" id="KW-0540">Nuclease</keyword>
<dbReference type="GO" id="GO:0003677">
    <property type="term" value="F:DNA binding"/>
    <property type="evidence" value="ECO:0007669"/>
    <property type="project" value="InterPro"/>
</dbReference>
<dbReference type="InterPro" id="IPR011335">
    <property type="entry name" value="Restrct_endonuc-II-like"/>
</dbReference>
<keyword evidence="2" id="KW-0614">Plasmid</keyword>
<dbReference type="PANTHER" id="PTHR30015">
    <property type="entry name" value="MRR RESTRICTION SYSTEM PROTEIN"/>
    <property type="match status" value="1"/>
</dbReference>
<keyword evidence="2" id="KW-0255">Endonuclease</keyword>
<dbReference type="Pfam" id="PF04471">
    <property type="entry name" value="Mrr_cat"/>
    <property type="match status" value="1"/>
</dbReference>
<sequence length="290" mass="34047">MFSFFKKSLSAVELSKLIIDESGQEEWFINHFHRDSSPFFGDNLEEICGSIKTAIIRHYLISNNYISKLLLKRKQLRYIDSYGDLVEEDWNKEVKKFTKKRSGEILEFIINHTPEVIYKELKKQKQYYYLDSENFYYEILSIVDLNEVYECTDLEDRITLLKNIDNVDTDNYLVDEQKDYHEYESIVSNMFEILGWDTLITPKSGDQGADIIIEKYNMKFVVQCKLYSQPVGNKAVQEVIAAKGFYEAFGAIVVTNNDYTKSARQLAESHSVILLHDSQIFEWNNIFDES</sequence>